<keyword evidence="2" id="KW-0597">Phosphoprotein</keyword>
<evidence type="ECO:0000256" key="3">
    <source>
        <dbReference type="ARBA" id="ARBA00022603"/>
    </source>
</evidence>
<dbReference type="STRING" id="35525.A0A0P5DC19"/>
<evidence type="ECO:0000256" key="5">
    <source>
        <dbReference type="ARBA" id="ARBA00022691"/>
    </source>
</evidence>
<feature type="domain" description="Methyltransferase" evidence="10">
    <location>
        <begin position="48"/>
        <end position="177"/>
    </location>
</feature>
<keyword evidence="3 11" id="KW-0489">Methyltransferase</keyword>
<evidence type="ECO:0000256" key="2">
    <source>
        <dbReference type="ARBA" id="ARBA00022553"/>
    </source>
</evidence>
<dbReference type="EMBL" id="LRGB01002066">
    <property type="protein sequence ID" value="KZS09522.1"/>
    <property type="molecule type" value="Genomic_DNA"/>
</dbReference>
<proteinExistence type="inferred from homology"/>
<evidence type="ECO:0000256" key="7">
    <source>
        <dbReference type="ARBA" id="ARBA00052410"/>
    </source>
</evidence>
<name>A0A0P5DC19_9CRUS</name>
<dbReference type="PANTHER" id="PTHR12176">
    <property type="entry name" value="SAM-DEPENDENT METHYLTRANSFERASE SUPERFAMILY PROTEIN"/>
    <property type="match status" value="1"/>
</dbReference>
<dbReference type="Proteomes" id="UP000076858">
    <property type="component" value="Unassembled WGS sequence"/>
</dbReference>
<organism evidence="11 12">
    <name type="scientific">Daphnia magna</name>
    <dbReference type="NCBI Taxonomy" id="35525"/>
    <lineage>
        <taxon>Eukaryota</taxon>
        <taxon>Metazoa</taxon>
        <taxon>Ecdysozoa</taxon>
        <taxon>Arthropoda</taxon>
        <taxon>Crustacea</taxon>
        <taxon>Branchiopoda</taxon>
        <taxon>Diplostraca</taxon>
        <taxon>Cladocera</taxon>
        <taxon>Anomopoda</taxon>
        <taxon>Daphniidae</taxon>
        <taxon>Daphnia</taxon>
    </lineage>
</organism>
<dbReference type="GO" id="GO:0008168">
    <property type="term" value="F:methyltransferase activity"/>
    <property type="evidence" value="ECO:0007669"/>
    <property type="project" value="UniProtKB-KW"/>
</dbReference>
<comment type="catalytic activity">
    <reaction evidence="6">
        <text>N(6)-methyl-L-lysyl-[protein] + S-adenosyl-L-methionine = N(6),N(6)-dimethyl-L-lysyl-[protein] + S-adenosyl-L-homocysteine + H(+)</text>
        <dbReference type="Rhea" id="RHEA:54196"/>
        <dbReference type="Rhea" id="RHEA-COMP:13053"/>
        <dbReference type="Rhea" id="RHEA-COMP:13827"/>
        <dbReference type="ChEBI" id="CHEBI:15378"/>
        <dbReference type="ChEBI" id="CHEBI:57856"/>
        <dbReference type="ChEBI" id="CHEBI:59789"/>
        <dbReference type="ChEBI" id="CHEBI:61929"/>
        <dbReference type="ChEBI" id="CHEBI:61976"/>
    </reaction>
</comment>
<comment type="caution">
    <text evidence="11">The sequence shown here is derived from an EMBL/GenBank/DDBJ whole genome shotgun (WGS) entry which is preliminary data.</text>
</comment>
<dbReference type="OrthoDB" id="411785at2759"/>
<dbReference type="Gene3D" id="3.40.50.150">
    <property type="entry name" value="Vaccinia Virus protein VP39"/>
    <property type="match status" value="1"/>
</dbReference>
<evidence type="ECO:0000313" key="12">
    <source>
        <dbReference type="Proteomes" id="UP000076858"/>
    </source>
</evidence>
<keyword evidence="12" id="KW-1185">Reference proteome</keyword>
<keyword evidence="5" id="KW-0949">S-adenosyl-L-methionine</keyword>
<comment type="similarity">
    <text evidence="1">Belongs to the methyltransferase superfamily.</text>
</comment>
<evidence type="ECO:0000256" key="4">
    <source>
        <dbReference type="ARBA" id="ARBA00022679"/>
    </source>
</evidence>
<evidence type="ECO:0000313" key="11">
    <source>
        <dbReference type="EMBL" id="KZS09522.1"/>
    </source>
</evidence>
<dbReference type="GO" id="GO:0032259">
    <property type="term" value="P:methylation"/>
    <property type="evidence" value="ECO:0007669"/>
    <property type="project" value="UniProtKB-KW"/>
</dbReference>
<dbReference type="InterPro" id="IPR051419">
    <property type="entry name" value="Lys/N-term_MeTrsfase_sf"/>
</dbReference>
<protein>
    <recommendedName>
        <fullName evidence="9">EEF1A lysine methyltransferase 4</fullName>
    </recommendedName>
</protein>
<keyword evidence="4 11" id="KW-0808">Transferase</keyword>
<accession>A0A0P5DC19</accession>
<dbReference type="InterPro" id="IPR029063">
    <property type="entry name" value="SAM-dependent_MTases_sf"/>
</dbReference>
<evidence type="ECO:0000256" key="6">
    <source>
        <dbReference type="ARBA" id="ARBA00048653"/>
    </source>
</evidence>
<evidence type="ECO:0000259" key="10">
    <source>
        <dbReference type="Pfam" id="PF13847"/>
    </source>
</evidence>
<evidence type="ECO:0000256" key="9">
    <source>
        <dbReference type="ARBA" id="ARBA00067848"/>
    </source>
</evidence>
<reference evidence="11 12" key="1">
    <citation type="submission" date="2016-03" db="EMBL/GenBank/DDBJ databases">
        <title>EvidentialGene: Evidence-directed Construction of Genes on Genomes.</title>
        <authorList>
            <person name="Gilbert D.G."/>
            <person name="Choi J.-H."/>
            <person name="Mockaitis K."/>
            <person name="Colbourne J."/>
            <person name="Pfrender M."/>
        </authorList>
    </citation>
    <scope>NUCLEOTIDE SEQUENCE [LARGE SCALE GENOMIC DNA]</scope>
    <source>
        <strain evidence="11 12">Xinb3</strain>
        <tissue evidence="11">Complete organism</tissue>
    </source>
</reference>
<dbReference type="InterPro" id="IPR025714">
    <property type="entry name" value="Methyltranfer_dom"/>
</dbReference>
<evidence type="ECO:0000256" key="8">
    <source>
        <dbReference type="ARBA" id="ARBA00059299"/>
    </source>
</evidence>
<dbReference type="CDD" id="cd02440">
    <property type="entry name" value="AdoMet_MTases"/>
    <property type="match status" value="1"/>
</dbReference>
<comment type="function">
    <text evidence="8">Protein-lysine methyltransferase that efficiently catalyzes three successive methylations on 'Lys-36' in eukaryotic translation elongation factor 1 alpha (EEF1A1 or EEF1A2).</text>
</comment>
<dbReference type="Pfam" id="PF13847">
    <property type="entry name" value="Methyltransf_31"/>
    <property type="match status" value="1"/>
</dbReference>
<gene>
    <name evidence="11" type="ORF">APZ42_026333</name>
</gene>
<comment type="catalytic activity">
    <reaction evidence="7">
        <text>N(6),N(6)-dimethyl-L-lysyl-[protein] + S-adenosyl-L-methionine = N(6),N(6),N(6)-trimethyl-L-lysyl-[protein] + S-adenosyl-L-homocysteine + H(+)</text>
        <dbReference type="Rhea" id="RHEA:54200"/>
        <dbReference type="Rhea" id="RHEA-COMP:13826"/>
        <dbReference type="Rhea" id="RHEA-COMP:13827"/>
        <dbReference type="ChEBI" id="CHEBI:15378"/>
        <dbReference type="ChEBI" id="CHEBI:57856"/>
        <dbReference type="ChEBI" id="CHEBI:59789"/>
        <dbReference type="ChEBI" id="CHEBI:61961"/>
        <dbReference type="ChEBI" id="CHEBI:61976"/>
    </reaction>
</comment>
<dbReference type="FunFam" id="3.40.50.150:FF:000111">
    <property type="entry name" value="EEF1A lysine methyltransferase 4"/>
    <property type="match status" value="1"/>
</dbReference>
<sequence length="245" mass="28514">MSFLPDKNTDYASMAYWNERYGTEESFEWCKSYAGFKDLIRKEVQPTDRILMLGCGNSSLSEDMYRDGFHKITNVDYSTVVVENMKNRSAEARSMQWLVMDIKDLKFESGSFDVVLEKATLDALLVGERDPWRLSENSRILMDEILIQVSNVLSSNGRFISITFAQPHFRKRLYARQHYGWNIGTETFGDGFHFFFYVMTKGERLSEQDAQLQSTWSNHNLESQSTVARLQEDNNDDSYLNSIEM</sequence>
<dbReference type="AlphaFoldDB" id="A0A0P5DC19"/>
<dbReference type="SUPFAM" id="SSF53335">
    <property type="entry name" value="S-adenosyl-L-methionine-dependent methyltransferases"/>
    <property type="match status" value="1"/>
</dbReference>
<evidence type="ECO:0000256" key="1">
    <source>
        <dbReference type="ARBA" id="ARBA00008361"/>
    </source>
</evidence>
<dbReference type="PANTHER" id="PTHR12176:SF80">
    <property type="entry name" value="EEF1A LYSINE METHYLTRANSFERASE 4"/>
    <property type="match status" value="1"/>
</dbReference>